<protein>
    <submittedName>
        <fullName evidence="1 3">Uncharacterized protein</fullName>
    </submittedName>
</protein>
<evidence type="ECO:0000313" key="2">
    <source>
        <dbReference type="Proteomes" id="UP000272942"/>
    </source>
</evidence>
<keyword evidence="2" id="KW-1185">Reference proteome</keyword>
<dbReference type="AlphaFoldDB" id="A0A183AN38"/>
<gene>
    <name evidence="1" type="ORF">ECPE_LOCUS8373</name>
</gene>
<reference evidence="1 2" key="2">
    <citation type="submission" date="2018-11" db="EMBL/GenBank/DDBJ databases">
        <authorList>
            <consortium name="Pathogen Informatics"/>
        </authorList>
    </citation>
    <scope>NUCLEOTIDE SEQUENCE [LARGE SCALE GENOMIC DNA]</scope>
    <source>
        <strain evidence="1 2">Egypt</strain>
    </source>
</reference>
<organism evidence="3">
    <name type="scientific">Echinostoma caproni</name>
    <dbReference type="NCBI Taxonomy" id="27848"/>
    <lineage>
        <taxon>Eukaryota</taxon>
        <taxon>Metazoa</taxon>
        <taxon>Spiralia</taxon>
        <taxon>Lophotrochozoa</taxon>
        <taxon>Platyhelminthes</taxon>
        <taxon>Trematoda</taxon>
        <taxon>Digenea</taxon>
        <taxon>Plagiorchiida</taxon>
        <taxon>Echinostomata</taxon>
        <taxon>Echinostomatoidea</taxon>
        <taxon>Echinostomatidae</taxon>
        <taxon>Echinostoma</taxon>
    </lineage>
</organism>
<dbReference type="EMBL" id="UZAN01045895">
    <property type="protein sequence ID" value="VDP83371.1"/>
    <property type="molecule type" value="Genomic_DNA"/>
</dbReference>
<evidence type="ECO:0000313" key="3">
    <source>
        <dbReference type="WBParaSite" id="ECPE_0000839901-mRNA-1"/>
    </source>
</evidence>
<sequence length="183" mass="18843">MTKSVYTTEHGTLLSQNSPTWKPVSLGNGPNMIFAASVEASTDNTTVNMSTAEVPAISTSIAIVATGTEAAAATATTAPSTTAITTAMTPTMSIVAGLVSDCYKSDSLVPPTTTFLPDANHISTPDTTTAVADKVGPTSTCEDDKSVGLKPNTIARMQSKECNITNVFVNGKSVVIETTKHVS</sequence>
<name>A0A183AN38_9TREM</name>
<dbReference type="Proteomes" id="UP000272942">
    <property type="component" value="Unassembled WGS sequence"/>
</dbReference>
<evidence type="ECO:0000313" key="1">
    <source>
        <dbReference type="EMBL" id="VDP83371.1"/>
    </source>
</evidence>
<proteinExistence type="predicted"/>
<dbReference type="WBParaSite" id="ECPE_0000839901-mRNA-1">
    <property type="protein sequence ID" value="ECPE_0000839901-mRNA-1"/>
    <property type="gene ID" value="ECPE_0000839901"/>
</dbReference>
<accession>A0A183AN38</accession>
<reference evidence="3" key="1">
    <citation type="submission" date="2016-06" db="UniProtKB">
        <authorList>
            <consortium name="WormBaseParasite"/>
        </authorList>
    </citation>
    <scope>IDENTIFICATION</scope>
</reference>